<proteinExistence type="inferred from homology"/>
<dbReference type="GO" id="GO:0008616">
    <property type="term" value="P:tRNA queuosine(34) biosynthetic process"/>
    <property type="evidence" value="ECO:0007669"/>
    <property type="project" value="UniProtKB-UniRule"/>
</dbReference>
<dbReference type="EMBL" id="JACNJZ010000129">
    <property type="protein sequence ID" value="MBC8318107.1"/>
    <property type="molecule type" value="Genomic_DNA"/>
</dbReference>
<dbReference type="GO" id="GO:0016840">
    <property type="term" value="F:carbon-nitrogen lyase activity"/>
    <property type="evidence" value="ECO:0007669"/>
    <property type="project" value="UniProtKB-UniRule"/>
</dbReference>
<comment type="cofactor">
    <cofactor evidence="8">
        <name>[4Fe-4S] cluster</name>
        <dbReference type="ChEBI" id="CHEBI:49883"/>
    </cofactor>
    <text evidence="8">Binds 1 [4Fe-4S] cluster. The cluster is coordinated with 3 cysteines and an exchangeable S-adenosyl-L-methionine.</text>
</comment>
<name>A0A8J6NEJ4_9BACT</name>
<keyword evidence="5 8" id="KW-0408">Iron</keyword>
<comment type="caution">
    <text evidence="8">Lacks conserved residue(s) required for the propagation of feature annotation.</text>
</comment>
<protein>
    <recommendedName>
        <fullName evidence="8">7-carboxy-7-deazaguanine synthase</fullName>
        <shortName evidence="8">CDG synthase</shortName>
        <ecNumber evidence="8">4.3.99.3</ecNumber>
    </recommendedName>
    <alternativeName>
        <fullName evidence="8">Queuosine biosynthesis protein QueE</fullName>
    </alternativeName>
</protein>
<comment type="catalytic activity">
    <reaction evidence="8">
        <text>6-carboxy-5,6,7,8-tetrahydropterin + H(+) = 7-carboxy-7-carbaguanine + NH4(+)</text>
        <dbReference type="Rhea" id="RHEA:27974"/>
        <dbReference type="ChEBI" id="CHEBI:15378"/>
        <dbReference type="ChEBI" id="CHEBI:28938"/>
        <dbReference type="ChEBI" id="CHEBI:61032"/>
        <dbReference type="ChEBI" id="CHEBI:61036"/>
        <dbReference type="EC" id="4.3.99.3"/>
    </reaction>
</comment>
<evidence type="ECO:0000256" key="7">
    <source>
        <dbReference type="ARBA" id="ARBA00023239"/>
    </source>
</evidence>
<evidence type="ECO:0000256" key="6">
    <source>
        <dbReference type="ARBA" id="ARBA00023014"/>
    </source>
</evidence>
<evidence type="ECO:0000256" key="3">
    <source>
        <dbReference type="ARBA" id="ARBA00022723"/>
    </source>
</evidence>
<evidence type="ECO:0000256" key="8">
    <source>
        <dbReference type="HAMAP-Rule" id="MF_00917"/>
    </source>
</evidence>
<keyword evidence="3 8" id="KW-0479">Metal-binding</keyword>
<accession>A0A8J6NEJ4</accession>
<dbReference type="AlphaFoldDB" id="A0A8J6NEJ4"/>
<evidence type="ECO:0000313" key="10">
    <source>
        <dbReference type="EMBL" id="MBC8318107.1"/>
    </source>
</evidence>
<comment type="subunit">
    <text evidence="8">Homodimer.</text>
</comment>
<keyword evidence="7 8" id="KW-0456">Lyase</keyword>
<comment type="caution">
    <text evidence="10">The sequence shown here is derived from an EMBL/GenBank/DDBJ whole genome shotgun (WGS) entry which is preliminary data.</text>
</comment>
<keyword evidence="1 8" id="KW-0004">4Fe-4S</keyword>
<evidence type="ECO:0000259" key="9">
    <source>
        <dbReference type="PROSITE" id="PS51918"/>
    </source>
</evidence>
<dbReference type="Gene3D" id="3.20.20.70">
    <property type="entry name" value="Aldolase class I"/>
    <property type="match status" value="1"/>
</dbReference>
<evidence type="ECO:0000256" key="5">
    <source>
        <dbReference type="ARBA" id="ARBA00023004"/>
    </source>
</evidence>
<dbReference type="PIRSF" id="PIRSF000370">
    <property type="entry name" value="QueE"/>
    <property type="match status" value="1"/>
</dbReference>
<sequence>MASSDPSLAGHPLLNITEVFYSIQGESTFAGYPCVFIRLAGCNLRCSFCDTTYAYEEEGTPTSITDLLEYTRRYPSALVQITGGEPLLQEGVYPLMEQLLQANRIVMLETNGSVSLRNVPVGVIKIMDMKCPVSGMSEKMDLANLGILTSADELKFVISSRADYDWALNVIETHIHYYNDPANLRKRIKILFSPETGNLKASTLAEWILTDGLQVRLQLQLHRILWPDKDRGC</sequence>
<feature type="binding site" evidence="8">
    <location>
        <position position="38"/>
    </location>
    <ligand>
        <name>substrate</name>
    </ligand>
</feature>
<dbReference type="PANTHER" id="PTHR42836:SF1">
    <property type="entry name" value="7-CARBOXY-7-DEAZAGUANINE SYNTHASE"/>
    <property type="match status" value="1"/>
</dbReference>
<gene>
    <name evidence="8" type="primary">queE</name>
    <name evidence="10" type="ORF">H8E41_09380</name>
</gene>
<dbReference type="GO" id="GO:0051539">
    <property type="term" value="F:4 iron, 4 sulfur cluster binding"/>
    <property type="evidence" value="ECO:0007669"/>
    <property type="project" value="UniProtKB-UniRule"/>
</dbReference>
<dbReference type="InterPro" id="IPR007197">
    <property type="entry name" value="rSAM"/>
</dbReference>
<dbReference type="PROSITE" id="PS51918">
    <property type="entry name" value="RADICAL_SAM"/>
    <property type="match status" value="1"/>
</dbReference>
<dbReference type="Proteomes" id="UP000614424">
    <property type="component" value="Unassembled WGS sequence"/>
</dbReference>
<dbReference type="InterPro" id="IPR058240">
    <property type="entry name" value="rSAM_sf"/>
</dbReference>
<comment type="cofactor">
    <cofactor evidence="8">
        <name>S-adenosyl-L-methionine</name>
        <dbReference type="ChEBI" id="CHEBI:59789"/>
    </cofactor>
    <text evidence="8">Binds 1 S-adenosyl-L-methionine per subunit.</text>
</comment>
<comment type="pathway">
    <text evidence="8">Purine metabolism; 7-cyano-7-deazaguanine biosynthesis.</text>
</comment>
<evidence type="ECO:0000256" key="4">
    <source>
        <dbReference type="ARBA" id="ARBA00022842"/>
    </source>
</evidence>
<dbReference type="InterPro" id="IPR024924">
    <property type="entry name" value="7-CO-7-deazaguanine_synth-like"/>
</dbReference>
<dbReference type="PANTHER" id="PTHR42836">
    <property type="entry name" value="7-CARBOXY-7-DEAZAGUANINE SYNTHASE"/>
    <property type="match status" value="1"/>
</dbReference>
<feature type="binding site" evidence="8">
    <location>
        <position position="49"/>
    </location>
    <ligand>
        <name>[4Fe-4S] cluster</name>
        <dbReference type="ChEBI" id="CHEBI:49883"/>
        <note>4Fe-4S-S-AdoMet</note>
    </ligand>
</feature>
<keyword evidence="2 8" id="KW-0949">S-adenosyl-L-methionine</keyword>
<feature type="binding site" evidence="8">
    <location>
        <begin position="23"/>
        <end position="25"/>
    </location>
    <ligand>
        <name>substrate</name>
    </ligand>
</feature>
<keyword evidence="4 8" id="KW-0460">Magnesium</keyword>
<dbReference type="Pfam" id="PF04055">
    <property type="entry name" value="Radical_SAM"/>
    <property type="match status" value="1"/>
</dbReference>
<comment type="similarity">
    <text evidence="8">Belongs to the radical SAM superfamily. 7-carboxy-7-deazaguanine synthase family.</text>
</comment>
<dbReference type="EC" id="4.3.99.3" evidence="8"/>
<feature type="binding site" evidence="8">
    <location>
        <position position="84"/>
    </location>
    <ligand>
        <name>S-adenosyl-L-methionine</name>
        <dbReference type="ChEBI" id="CHEBI:59789"/>
    </ligand>
</feature>
<dbReference type="InterPro" id="IPR013785">
    <property type="entry name" value="Aldolase_TIM"/>
</dbReference>
<feature type="domain" description="Radical SAM core" evidence="9">
    <location>
        <begin position="29"/>
        <end position="228"/>
    </location>
</feature>
<dbReference type="GO" id="GO:0000287">
    <property type="term" value="F:magnesium ion binding"/>
    <property type="evidence" value="ECO:0007669"/>
    <property type="project" value="UniProtKB-UniRule"/>
</dbReference>
<keyword evidence="8" id="KW-0671">Queuosine biosynthesis</keyword>
<feature type="binding site" evidence="8">
    <location>
        <position position="46"/>
    </location>
    <ligand>
        <name>[4Fe-4S] cluster</name>
        <dbReference type="ChEBI" id="CHEBI:49883"/>
        <note>4Fe-4S-S-AdoMet</note>
    </ligand>
</feature>
<organism evidence="10 11">
    <name type="scientific">Candidatus Desulfobia pelagia</name>
    <dbReference type="NCBI Taxonomy" id="2841692"/>
    <lineage>
        <taxon>Bacteria</taxon>
        <taxon>Pseudomonadati</taxon>
        <taxon>Thermodesulfobacteriota</taxon>
        <taxon>Desulfobulbia</taxon>
        <taxon>Desulfobulbales</taxon>
        <taxon>Desulfobulbaceae</taxon>
        <taxon>Candidatus Desulfobia</taxon>
    </lineage>
</organism>
<evidence type="ECO:0000256" key="2">
    <source>
        <dbReference type="ARBA" id="ARBA00022691"/>
    </source>
</evidence>
<feature type="binding site" evidence="8">
    <location>
        <position position="42"/>
    </location>
    <ligand>
        <name>[4Fe-4S] cluster</name>
        <dbReference type="ChEBI" id="CHEBI:49883"/>
        <note>4Fe-4S-S-AdoMet</note>
    </ligand>
</feature>
<dbReference type="CDD" id="cd01335">
    <property type="entry name" value="Radical_SAM"/>
    <property type="match status" value="1"/>
</dbReference>
<dbReference type="SFLD" id="SFLDS00029">
    <property type="entry name" value="Radical_SAM"/>
    <property type="match status" value="1"/>
</dbReference>
<feature type="binding site" evidence="8">
    <location>
        <position position="82"/>
    </location>
    <ligand>
        <name>substrate</name>
    </ligand>
</feature>
<dbReference type="UniPathway" id="UPA00391"/>
<comment type="cofactor">
    <cofactor evidence="8">
        <name>Mg(2+)</name>
        <dbReference type="ChEBI" id="CHEBI:18420"/>
    </cofactor>
</comment>
<evidence type="ECO:0000256" key="1">
    <source>
        <dbReference type="ARBA" id="ARBA00022485"/>
    </source>
</evidence>
<reference evidence="10 11" key="1">
    <citation type="submission" date="2020-08" db="EMBL/GenBank/DDBJ databases">
        <title>Bridging the membrane lipid divide: bacteria of the FCB group superphylum have the potential to synthesize archaeal ether lipids.</title>
        <authorList>
            <person name="Villanueva L."/>
            <person name="Von Meijenfeldt F.A.B."/>
            <person name="Westbye A.B."/>
            <person name="Yadav S."/>
            <person name="Hopmans E.C."/>
            <person name="Dutilh B.E."/>
            <person name="Sinninghe Damste J.S."/>
        </authorList>
    </citation>
    <scope>NUCLEOTIDE SEQUENCE [LARGE SCALE GENOMIC DNA]</scope>
    <source>
        <strain evidence="10">NIOZ-UU47</strain>
    </source>
</reference>
<feature type="binding site" evidence="8">
    <location>
        <begin position="48"/>
        <end position="50"/>
    </location>
    <ligand>
        <name>S-adenosyl-L-methionine</name>
        <dbReference type="ChEBI" id="CHEBI:59789"/>
    </ligand>
</feature>
<keyword evidence="6 8" id="KW-0411">Iron-sulfur</keyword>
<dbReference type="HAMAP" id="MF_00917">
    <property type="entry name" value="QueE"/>
    <property type="match status" value="1"/>
</dbReference>
<dbReference type="GO" id="GO:1904047">
    <property type="term" value="F:S-adenosyl-L-methionine binding"/>
    <property type="evidence" value="ECO:0007669"/>
    <property type="project" value="UniProtKB-UniRule"/>
</dbReference>
<feature type="binding site" evidence="8">
    <location>
        <position position="51"/>
    </location>
    <ligand>
        <name>Mg(2+)</name>
        <dbReference type="ChEBI" id="CHEBI:18420"/>
    </ligand>
</feature>
<dbReference type="SUPFAM" id="SSF102114">
    <property type="entry name" value="Radical SAM enzymes"/>
    <property type="match status" value="1"/>
</dbReference>
<comment type="function">
    <text evidence="8">Catalyzes the complex heterocyclic radical-mediated conversion of 6-carboxy-5,6,7,8-tetrahydropterin (CPH4) to 7-carboxy-7-deazaguanine (CDG), a step common to the biosynthetic pathways of all 7-deazapurine-containing compounds.</text>
</comment>
<evidence type="ECO:0000313" key="11">
    <source>
        <dbReference type="Proteomes" id="UP000614424"/>
    </source>
</evidence>